<accession>A0AA36DLZ9</accession>
<dbReference type="AlphaFoldDB" id="A0AA36DLZ9"/>
<organism evidence="2 3">
    <name type="scientific">Cylicocyclus nassatus</name>
    <name type="common">Nematode worm</name>
    <dbReference type="NCBI Taxonomy" id="53992"/>
    <lineage>
        <taxon>Eukaryota</taxon>
        <taxon>Metazoa</taxon>
        <taxon>Ecdysozoa</taxon>
        <taxon>Nematoda</taxon>
        <taxon>Chromadorea</taxon>
        <taxon>Rhabditida</taxon>
        <taxon>Rhabditina</taxon>
        <taxon>Rhabditomorpha</taxon>
        <taxon>Strongyloidea</taxon>
        <taxon>Strongylidae</taxon>
        <taxon>Cylicocyclus</taxon>
    </lineage>
</organism>
<dbReference type="EMBL" id="CATQJL010000001">
    <property type="protein sequence ID" value="CAJ0588883.1"/>
    <property type="molecule type" value="Genomic_DNA"/>
</dbReference>
<evidence type="ECO:0000313" key="3">
    <source>
        <dbReference type="Proteomes" id="UP001176961"/>
    </source>
</evidence>
<dbReference type="Proteomes" id="UP001176961">
    <property type="component" value="Unassembled WGS sequence"/>
</dbReference>
<evidence type="ECO:0000256" key="1">
    <source>
        <dbReference type="SAM" id="MobiDB-lite"/>
    </source>
</evidence>
<evidence type="ECO:0000313" key="2">
    <source>
        <dbReference type="EMBL" id="CAJ0588883.1"/>
    </source>
</evidence>
<keyword evidence="3" id="KW-1185">Reference proteome</keyword>
<protein>
    <submittedName>
        <fullName evidence="2">Uncharacterized protein</fullName>
    </submittedName>
</protein>
<proteinExistence type="predicted"/>
<gene>
    <name evidence="2" type="ORF">CYNAS_LOCUS866</name>
</gene>
<feature type="region of interest" description="Disordered" evidence="1">
    <location>
        <begin position="73"/>
        <end position="94"/>
    </location>
</feature>
<feature type="compositionally biased region" description="Acidic residues" evidence="1">
    <location>
        <begin position="84"/>
        <end position="94"/>
    </location>
</feature>
<reference evidence="2" key="1">
    <citation type="submission" date="2023-07" db="EMBL/GenBank/DDBJ databases">
        <authorList>
            <consortium name="CYATHOMIX"/>
        </authorList>
    </citation>
    <scope>NUCLEOTIDE SEQUENCE</scope>
    <source>
        <strain evidence="2">N/A</strain>
    </source>
</reference>
<name>A0AA36DLZ9_CYLNA</name>
<comment type="caution">
    <text evidence="2">The sequence shown here is derived from an EMBL/GenBank/DDBJ whole genome shotgun (WGS) entry which is preliminary data.</text>
</comment>
<sequence>MEKEISEMTTGEVMKMLCSEIDVYDKVEQNLRRLILEEKPEAILPMLSREIEETTASGSSQYMPSCIEEFMKSGTHLNDKQEESEASEVDEVAG</sequence>